<feature type="region of interest" description="Disordered" evidence="1">
    <location>
        <begin position="1"/>
        <end position="43"/>
    </location>
</feature>
<dbReference type="InterPro" id="IPR036282">
    <property type="entry name" value="Glutathione-S-Trfase_C_sf"/>
</dbReference>
<dbReference type="GO" id="GO:0004364">
    <property type="term" value="F:glutathione transferase activity"/>
    <property type="evidence" value="ECO:0007669"/>
    <property type="project" value="InterPro"/>
</dbReference>
<accession>A0A562IE53</accession>
<dbReference type="InterPro" id="IPR016639">
    <property type="entry name" value="GST_Omega/GSH"/>
</dbReference>
<organism evidence="2 3">
    <name type="scientific">Micromonospora olivasterospora</name>
    <dbReference type="NCBI Taxonomy" id="1880"/>
    <lineage>
        <taxon>Bacteria</taxon>
        <taxon>Bacillati</taxon>
        <taxon>Actinomycetota</taxon>
        <taxon>Actinomycetes</taxon>
        <taxon>Micromonosporales</taxon>
        <taxon>Micromonosporaceae</taxon>
        <taxon>Micromonospora</taxon>
    </lineage>
</organism>
<dbReference type="EMBL" id="VLKE01000001">
    <property type="protein sequence ID" value="TWH68894.1"/>
    <property type="molecule type" value="Genomic_DNA"/>
</dbReference>
<evidence type="ECO:0000256" key="1">
    <source>
        <dbReference type="SAM" id="MobiDB-lite"/>
    </source>
</evidence>
<dbReference type="PANTHER" id="PTHR32419:SF6">
    <property type="entry name" value="GLUTATHIONE S-TRANSFERASE OMEGA-LIKE 1-RELATED"/>
    <property type="match status" value="1"/>
</dbReference>
<dbReference type="GO" id="GO:0005737">
    <property type="term" value="C:cytoplasm"/>
    <property type="evidence" value="ECO:0007669"/>
    <property type="project" value="TreeGrafter"/>
</dbReference>
<gene>
    <name evidence="2" type="ORF">JD77_03895</name>
</gene>
<name>A0A562IE53_MICOL</name>
<dbReference type="Proteomes" id="UP000319825">
    <property type="component" value="Unassembled WGS sequence"/>
</dbReference>
<evidence type="ECO:0008006" key="4">
    <source>
        <dbReference type="Google" id="ProtNLM"/>
    </source>
</evidence>
<comment type="caution">
    <text evidence="2">The sequence shown here is derived from an EMBL/GenBank/DDBJ whole genome shotgun (WGS) entry which is preliminary data.</text>
</comment>
<dbReference type="PANTHER" id="PTHR32419">
    <property type="entry name" value="GLUTATHIONYL-HYDROQUINONE REDUCTASE"/>
    <property type="match status" value="1"/>
</dbReference>
<proteinExistence type="predicted"/>
<dbReference type="OrthoDB" id="9769158at2"/>
<protein>
    <recommendedName>
        <fullName evidence="4">Glutathione S-transferase</fullName>
    </recommendedName>
</protein>
<dbReference type="Gene3D" id="3.40.30.10">
    <property type="entry name" value="Glutaredoxin"/>
    <property type="match status" value="2"/>
</dbReference>
<sequence length="141" mass="15707">MARAQFSAETSTGGEFVRQPNRFTGRVTADSDSPPGAGPDARGRWPLEAGRYRLIWCPACPWSHRAVIVRGHFKCNRNKLTELPVLWAYARDLFQTPGFGDTVDFDAIKRHYYRTHTAINPTGVVPLGPDLSGWDTPHGRG</sequence>
<dbReference type="AlphaFoldDB" id="A0A562IE53"/>
<evidence type="ECO:0000313" key="3">
    <source>
        <dbReference type="Proteomes" id="UP000319825"/>
    </source>
</evidence>
<keyword evidence="3" id="KW-1185">Reference proteome</keyword>
<reference evidence="2 3" key="1">
    <citation type="submission" date="2019-07" db="EMBL/GenBank/DDBJ databases">
        <title>R&amp;d 2014.</title>
        <authorList>
            <person name="Klenk H.-P."/>
        </authorList>
    </citation>
    <scope>NUCLEOTIDE SEQUENCE [LARGE SCALE GENOMIC DNA]</scope>
    <source>
        <strain evidence="2 3">DSM 43868</strain>
    </source>
</reference>
<evidence type="ECO:0000313" key="2">
    <source>
        <dbReference type="EMBL" id="TWH68894.1"/>
    </source>
</evidence>
<dbReference type="SUPFAM" id="SSF47616">
    <property type="entry name" value="GST C-terminal domain-like"/>
    <property type="match status" value="1"/>
</dbReference>